<comment type="caution">
    <text evidence="1">The sequence shown here is derived from an EMBL/GenBank/DDBJ whole genome shotgun (WGS) entry which is preliminary data.</text>
</comment>
<protein>
    <submittedName>
        <fullName evidence="1">Uncharacterized protein</fullName>
    </submittedName>
</protein>
<dbReference type="EMBL" id="JAGYWB010000014">
    <property type="protein sequence ID" value="KAI0498510.1"/>
    <property type="molecule type" value="Genomic_DNA"/>
</dbReference>
<organism evidence="1 2">
    <name type="scientific">Dendrobium nobile</name>
    <name type="common">Orchid</name>
    <dbReference type="NCBI Taxonomy" id="94219"/>
    <lineage>
        <taxon>Eukaryota</taxon>
        <taxon>Viridiplantae</taxon>
        <taxon>Streptophyta</taxon>
        <taxon>Embryophyta</taxon>
        <taxon>Tracheophyta</taxon>
        <taxon>Spermatophyta</taxon>
        <taxon>Magnoliopsida</taxon>
        <taxon>Liliopsida</taxon>
        <taxon>Asparagales</taxon>
        <taxon>Orchidaceae</taxon>
        <taxon>Epidendroideae</taxon>
        <taxon>Malaxideae</taxon>
        <taxon>Dendrobiinae</taxon>
        <taxon>Dendrobium</taxon>
    </lineage>
</organism>
<dbReference type="Proteomes" id="UP000829196">
    <property type="component" value="Unassembled WGS sequence"/>
</dbReference>
<dbReference type="OrthoDB" id="3399at2759"/>
<gene>
    <name evidence="1" type="ORF">KFK09_019398</name>
</gene>
<evidence type="ECO:0000313" key="2">
    <source>
        <dbReference type="Proteomes" id="UP000829196"/>
    </source>
</evidence>
<name>A0A8T3AQV2_DENNO</name>
<reference evidence="1" key="1">
    <citation type="journal article" date="2022" name="Front. Genet.">
        <title>Chromosome-Scale Assembly of the Dendrobium nobile Genome Provides Insights Into the Molecular Mechanism of the Biosynthesis of the Medicinal Active Ingredient of Dendrobium.</title>
        <authorList>
            <person name="Xu Q."/>
            <person name="Niu S.-C."/>
            <person name="Li K.-L."/>
            <person name="Zheng P.-J."/>
            <person name="Zhang X.-J."/>
            <person name="Jia Y."/>
            <person name="Liu Y."/>
            <person name="Niu Y.-X."/>
            <person name="Yu L.-H."/>
            <person name="Chen D.-F."/>
            <person name="Zhang G.-Q."/>
        </authorList>
    </citation>
    <scope>NUCLEOTIDE SEQUENCE</scope>
    <source>
        <tissue evidence="1">Leaf</tissue>
    </source>
</reference>
<accession>A0A8T3AQV2</accession>
<keyword evidence="2" id="KW-1185">Reference proteome</keyword>
<proteinExistence type="predicted"/>
<evidence type="ECO:0000313" key="1">
    <source>
        <dbReference type="EMBL" id="KAI0498510.1"/>
    </source>
</evidence>
<sequence length="63" mass="7380">MDTILPAYRKSSKLWSSTMNKFAHGTVDLRIHAKSVQTKMTRVTIDEWDFWQAQRFICEGGNF</sequence>
<dbReference type="AlphaFoldDB" id="A0A8T3AQV2"/>